<dbReference type="Pfam" id="PF00078">
    <property type="entry name" value="RVT_1"/>
    <property type="match status" value="1"/>
</dbReference>
<sequence length="425" mass="47724">MVNDVYAEVCSPRRLYAAWRYLRTASRSSQWPRVRQEYHRIEEDPFGFIASLSERLATGDFQFGKKFGYTKRKSGGSRRGIVVASLADRIVQRSILTTITHPAEGTRQQVAGLHSVISAPTSMAGVPGRSIGEAVHLAHNVMKSGATHFTCSDVKSFYPFIPRVKINQIIQTYITDDRFCDLFERAISTELSNELELGQWLDLFPIKDKGVAQGSPLSVFCANLTLSDMDKRLNNANITTVRYLDDFLILGASKRSVDEAFLQALEILDADGMDAYRPRDGSQKAWSGLVENGIDFLGCRVNSQNIGPSRRAKQALLSSINDDIAKSKRAIYDVLHETAELSNFSRKATVGATLIRTTAATEGWSEAFNFCTNRLPFHQLQAQVYDIQRRYLGWSVRQSSKFSTEQWRRVWGGTEMASTSPRRPK</sequence>
<evidence type="ECO:0000313" key="3">
    <source>
        <dbReference type="Proteomes" id="UP000192330"/>
    </source>
</evidence>
<name>A0A1W2EM29_9RHOB</name>
<evidence type="ECO:0000313" key="2">
    <source>
        <dbReference type="EMBL" id="SMD10791.1"/>
    </source>
</evidence>
<keyword evidence="2" id="KW-0695">RNA-directed DNA polymerase</keyword>
<dbReference type="InterPro" id="IPR000477">
    <property type="entry name" value="RT_dom"/>
</dbReference>
<feature type="domain" description="Reverse transcriptase" evidence="1">
    <location>
        <begin position="50"/>
        <end position="301"/>
    </location>
</feature>
<dbReference type="GO" id="GO:0003964">
    <property type="term" value="F:RNA-directed DNA polymerase activity"/>
    <property type="evidence" value="ECO:0007669"/>
    <property type="project" value="UniProtKB-KW"/>
</dbReference>
<dbReference type="PROSITE" id="PS50878">
    <property type="entry name" value="RT_POL"/>
    <property type="match status" value="1"/>
</dbReference>
<dbReference type="SUPFAM" id="SSF56672">
    <property type="entry name" value="DNA/RNA polymerases"/>
    <property type="match status" value="1"/>
</dbReference>
<dbReference type="STRING" id="1387277.SAMN06295998_13324"/>
<dbReference type="OrthoDB" id="9793236at2"/>
<keyword evidence="2" id="KW-0548">Nucleotidyltransferase</keyword>
<keyword evidence="2" id="KW-0808">Transferase</keyword>
<keyword evidence="3" id="KW-1185">Reference proteome</keyword>
<organism evidence="2 3">
    <name type="scientific">Primorskyibacter flagellatus</name>
    <dbReference type="NCBI Taxonomy" id="1387277"/>
    <lineage>
        <taxon>Bacteria</taxon>
        <taxon>Pseudomonadati</taxon>
        <taxon>Pseudomonadota</taxon>
        <taxon>Alphaproteobacteria</taxon>
        <taxon>Rhodobacterales</taxon>
        <taxon>Roseobacteraceae</taxon>
        <taxon>Primorskyibacter</taxon>
    </lineage>
</organism>
<dbReference type="EMBL" id="FWYD01000033">
    <property type="protein sequence ID" value="SMD10791.1"/>
    <property type="molecule type" value="Genomic_DNA"/>
</dbReference>
<evidence type="ECO:0000259" key="1">
    <source>
        <dbReference type="PROSITE" id="PS50878"/>
    </source>
</evidence>
<reference evidence="2 3" key="1">
    <citation type="submission" date="2017-04" db="EMBL/GenBank/DDBJ databases">
        <authorList>
            <person name="Afonso C.L."/>
            <person name="Miller P.J."/>
            <person name="Scott M.A."/>
            <person name="Spackman E."/>
            <person name="Goraichik I."/>
            <person name="Dimitrov K.M."/>
            <person name="Suarez D.L."/>
            <person name="Swayne D.E."/>
        </authorList>
    </citation>
    <scope>NUCLEOTIDE SEQUENCE [LARGE SCALE GENOMIC DNA]</scope>
    <source>
        <strain evidence="2 3">CGMCC 1.12644</strain>
    </source>
</reference>
<protein>
    <submittedName>
        <fullName evidence="2">Reverse transcriptase (RNA-dependent DNA polymerase)</fullName>
    </submittedName>
</protein>
<accession>A0A1W2EM29</accession>
<dbReference type="AlphaFoldDB" id="A0A1W2EM29"/>
<gene>
    <name evidence="2" type="ORF">SAMN06295998_13324</name>
</gene>
<dbReference type="InterPro" id="IPR043502">
    <property type="entry name" value="DNA/RNA_pol_sf"/>
</dbReference>
<dbReference type="Proteomes" id="UP000192330">
    <property type="component" value="Unassembled WGS sequence"/>
</dbReference>
<proteinExistence type="predicted"/>